<dbReference type="InterPro" id="IPR030312">
    <property type="entry name" value="IRAK1BP1"/>
</dbReference>
<evidence type="ECO:0000256" key="5">
    <source>
        <dbReference type="ARBA" id="ARBA00023242"/>
    </source>
</evidence>
<keyword evidence="6" id="KW-0418">Kinase</keyword>
<dbReference type="Gene3D" id="3.30.110.170">
    <property type="entry name" value="Protein of unknown function (DUF541), domain 1"/>
    <property type="match status" value="1"/>
</dbReference>
<proteinExistence type="evidence at transcript level"/>
<dbReference type="GO" id="GO:0016301">
    <property type="term" value="F:kinase activity"/>
    <property type="evidence" value="ECO:0007669"/>
    <property type="project" value="UniProtKB-KW"/>
</dbReference>
<reference evidence="6" key="1">
    <citation type="submission" date="2020-04" db="EMBL/GenBank/DDBJ databases">
        <authorList>
            <person name="Neveu A P."/>
        </authorList>
    </citation>
    <scope>NUCLEOTIDE SEQUENCE</scope>
    <source>
        <tissue evidence="6">Whole embryo</tissue>
    </source>
</reference>
<comment type="subcellular location">
    <subcellularLocation>
        <location evidence="2">Cytoplasm</location>
    </subcellularLocation>
    <subcellularLocation>
        <location evidence="1">Nucleus</location>
    </subcellularLocation>
</comment>
<keyword evidence="6" id="KW-0675">Receptor</keyword>
<dbReference type="GO" id="GO:0005634">
    <property type="term" value="C:nucleus"/>
    <property type="evidence" value="ECO:0007669"/>
    <property type="project" value="UniProtKB-SubCell"/>
</dbReference>
<dbReference type="GO" id="GO:0005737">
    <property type="term" value="C:cytoplasm"/>
    <property type="evidence" value="ECO:0007669"/>
    <property type="project" value="UniProtKB-SubCell"/>
</dbReference>
<dbReference type="InterPro" id="IPR007497">
    <property type="entry name" value="SIMPL/DUF541"/>
</dbReference>
<accession>A0A6F9DEM2</accession>
<evidence type="ECO:0000313" key="6">
    <source>
        <dbReference type="EMBL" id="CAB3256794.1"/>
    </source>
</evidence>
<dbReference type="Pfam" id="PF04402">
    <property type="entry name" value="SIMPL"/>
    <property type="match status" value="1"/>
</dbReference>
<dbReference type="AlphaFoldDB" id="A0A6F9DEM2"/>
<dbReference type="EMBL" id="LR786035">
    <property type="protein sequence ID" value="CAB3256794.1"/>
    <property type="molecule type" value="mRNA"/>
</dbReference>
<keyword evidence="5" id="KW-0539">Nucleus</keyword>
<organism evidence="6">
    <name type="scientific">Phallusia mammillata</name>
    <dbReference type="NCBI Taxonomy" id="59560"/>
    <lineage>
        <taxon>Eukaryota</taxon>
        <taxon>Metazoa</taxon>
        <taxon>Chordata</taxon>
        <taxon>Tunicata</taxon>
        <taxon>Ascidiacea</taxon>
        <taxon>Phlebobranchia</taxon>
        <taxon>Ascidiidae</taxon>
        <taxon>Phallusia</taxon>
    </lineage>
</organism>
<evidence type="ECO:0000256" key="4">
    <source>
        <dbReference type="ARBA" id="ARBA00022490"/>
    </source>
</evidence>
<dbReference type="GO" id="GO:0043123">
    <property type="term" value="P:positive regulation of canonical NF-kappaB signal transduction"/>
    <property type="evidence" value="ECO:0007669"/>
    <property type="project" value="InterPro"/>
</dbReference>
<evidence type="ECO:0000256" key="2">
    <source>
        <dbReference type="ARBA" id="ARBA00004496"/>
    </source>
</evidence>
<sequence>MCSKRRGFDASHVFANLSPRIITANDDNVHEKQKRKVEVSGSAEFTVPPDRCILTIVIKNKKEQAADAKASVERRLEYIVQTLLNNGLHSCDVEVTKNLSRPTGRNLYHMEAQVDAVFTNDLQKCLSVSNLFIEKLDNCVTVLPPILKHDKQRLESTRKQACLTALANARQKALEVCRLLGQTMGRPINVTENIVREWRGSGATPSDEPPECAEPPLPTVEEVMTSGPIDVQRRVTEQSITVRVDVTAVFEIRAKLEKNK</sequence>
<dbReference type="Gene3D" id="3.30.70.2970">
    <property type="entry name" value="Protein of unknown function (DUF541), domain 2"/>
    <property type="match status" value="1"/>
</dbReference>
<gene>
    <name evidence="6" type="primary">Irak1bp1</name>
</gene>
<keyword evidence="6" id="KW-0808">Transferase</keyword>
<protein>
    <submittedName>
        <fullName evidence="6">Interleukin-1 receptor-associated kinase 1-binding protein 1-like</fullName>
    </submittedName>
</protein>
<keyword evidence="4" id="KW-0963">Cytoplasm</keyword>
<dbReference type="PANTHER" id="PTHR18842">
    <property type="entry name" value="INTERLEUKIN-1 RECEPTOR-ASSOCIATED KINASE 1-BINDING PROTEIN 1"/>
    <property type="match status" value="1"/>
</dbReference>
<dbReference type="PANTHER" id="PTHR18842:SF2">
    <property type="entry name" value="INTERLEUKIN-1 RECEPTOR-ASSOCIATED KINASE 1-BINDING PROTEIN 1"/>
    <property type="match status" value="1"/>
</dbReference>
<dbReference type="GO" id="GO:0006955">
    <property type="term" value="P:immune response"/>
    <property type="evidence" value="ECO:0007669"/>
    <property type="project" value="InterPro"/>
</dbReference>
<evidence type="ECO:0000256" key="3">
    <source>
        <dbReference type="ARBA" id="ARBA00005509"/>
    </source>
</evidence>
<comment type="similarity">
    <text evidence="3">Belongs to the IRAK1BP1 family.</text>
</comment>
<name>A0A6F9DEM2_9ASCI</name>
<evidence type="ECO:0000256" key="1">
    <source>
        <dbReference type="ARBA" id="ARBA00004123"/>
    </source>
</evidence>